<feature type="domain" description="4Fe-4S ferredoxin-type" evidence="7">
    <location>
        <begin position="71"/>
        <end position="94"/>
    </location>
</feature>
<evidence type="ECO:0000259" key="7">
    <source>
        <dbReference type="PROSITE" id="PS51379"/>
    </source>
</evidence>
<dbReference type="InterPro" id="IPR012257">
    <property type="entry name" value="Glc_ox_4Fe-4S"/>
</dbReference>
<keyword evidence="1 6" id="KW-0004">4Fe-4S</keyword>
<dbReference type="Pfam" id="PF13183">
    <property type="entry name" value="Fer4_8"/>
    <property type="match status" value="1"/>
</dbReference>
<dbReference type="RefSeq" id="WP_006746925.1">
    <property type="nucleotide sequence ID" value="NZ_CP007029.1"/>
</dbReference>
<evidence type="ECO:0000256" key="3">
    <source>
        <dbReference type="ARBA" id="ARBA00022737"/>
    </source>
</evidence>
<comment type="function">
    <text evidence="6">Component of a complex that catalyzes the oxidation of glycolate to glyoxylate.</text>
</comment>
<keyword evidence="6" id="KW-0813">Transport</keyword>
<dbReference type="Gene3D" id="1.10.1060.10">
    <property type="entry name" value="Alpha-helical ferredoxin"/>
    <property type="match status" value="1"/>
</dbReference>
<name>W0DQG7_9GAMM</name>
<keyword evidence="3" id="KW-0677">Repeat</keyword>
<evidence type="ECO:0000256" key="4">
    <source>
        <dbReference type="ARBA" id="ARBA00023004"/>
    </source>
</evidence>
<keyword evidence="2 6" id="KW-0479">Metal-binding</keyword>
<dbReference type="EC" id="1.1.99.14" evidence="6"/>
<accession>W0DQG7</accession>
<protein>
    <recommendedName>
        <fullName evidence="6">Glycolate oxidase iron-sulfur subunit</fullName>
        <ecNumber evidence="6">1.1.99.14</ecNumber>
    </recommendedName>
</protein>
<comment type="catalytic activity">
    <reaction evidence="6">
        <text>glycolate + A = glyoxylate + AH2</text>
        <dbReference type="Rhea" id="RHEA:21264"/>
        <dbReference type="ChEBI" id="CHEBI:13193"/>
        <dbReference type="ChEBI" id="CHEBI:17499"/>
        <dbReference type="ChEBI" id="CHEBI:29805"/>
        <dbReference type="ChEBI" id="CHEBI:36655"/>
        <dbReference type="EC" id="1.1.99.14"/>
    </reaction>
</comment>
<sequence length="420" mass="44904">MPPKPSAGRPAPAGDPPFANALAAADRCVLCGMCLPHCPTYAAHRIEGDSPRGRITLMQGLAQGRLDPGNERLRAHLEGCLGCRSCEAICPARVPFGALMDASRTILREHPDRRWRRIPDRLLAPLRALALRRRFARRFAALAARTAHRLGLRHLLPARSHLGRVLRHTGPSLRRMPAMPVVPGADAPDALVFTGCMDAFFTGPDAAAALEVLAAFGLRVQVPPDQACCGALDQHLGRPAEAAALQRRNEAAFGAGDRPIVVLDSGCEAQLREYPQARWRQRVTSLTALLSRLPVDRIRWRVDPVRVALHLPCTLRNVTRETAGIRQLLEQLPGVTLTAVTPPGNCCGAAGTAMLSQPALADSLGRPTLAALAAPGADVIVSPNVGCSVHLRALQAADALRILSPAAFLRERLAAHSGPT</sequence>
<keyword evidence="5 6" id="KW-0411">Iron-sulfur</keyword>
<dbReference type="PIRSF" id="PIRSF000139">
    <property type="entry name" value="Glc_ox_4Fe-4S"/>
    <property type="match status" value="1"/>
</dbReference>
<feature type="domain" description="4Fe-4S ferredoxin-type" evidence="7">
    <location>
        <begin position="19"/>
        <end position="49"/>
    </location>
</feature>
<dbReference type="PANTHER" id="PTHR32479:SF17">
    <property type="entry name" value="GLYCOLATE OXIDASE IRON-SULFUR SUBUNIT"/>
    <property type="match status" value="1"/>
</dbReference>
<reference evidence="8 9" key="1">
    <citation type="submission" date="2013-12" db="EMBL/GenBank/DDBJ databases">
        <authorList>
            <consortium name="DOE Joint Genome Institute"/>
            <person name="Muyzer G."/>
            <person name="Huntemann M."/>
            <person name="Han J."/>
            <person name="Chen A."/>
            <person name="Kyrpides N."/>
            <person name="Mavromatis K."/>
            <person name="Markowitz V."/>
            <person name="Palaniappan K."/>
            <person name="Ivanova N."/>
            <person name="Schaumberg A."/>
            <person name="Pati A."/>
            <person name="Liolios K."/>
            <person name="Nordberg H.P."/>
            <person name="Cantor M.N."/>
            <person name="Hua S.X."/>
            <person name="Woyke T."/>
        </authorList>
    </citation>
    <scope>NUCLEOTIDE SEQUENCE [LARGE SCALE GENOMIC DNA]</scope>
    <source>
        <strain evidence="8 9">ARh 1</strain>
    </source>
</reference>
<dbReference type="Proteomes" id="UP000005289">
    <property type="component" value="Chromosome"/>
</dbReference>
<dbReference type="GO" id="GO:0019154">
    <property type="term" value="F:glycolate dehydrogenase activity"/>
    <property type="evidence" value="ECO:0007669"/>
    <property type="project" value="UniProtKB-EC"/>
</dbReference>
<keyword evidence="4 6" id="KW-0408">Iron</keyword>
<comment type="catalytic activity">
    <reaction evidence="6">
        <text>(R)-lactate + A = pyruvate + AH2</text>
        <dbReference type="Rhea" id="RHEA:15089"/>
        <dbReference type="ChEBI" id="CHEBI:13193"/>
        <dbReference type="ChEBI" id="CHEBI:15361"/>
        <dbReference type="ChEBI" id="CHEBI:16004"/>
        <dbReference type="ChEBI" id="CHEBI:17499"/>
    </reaction>
</comment>
<evidence type="ECO:0000256" key="2">
    <source>
        <dbReference type="ARBA" id="ARBA00022723"/>
    </source>
</evidence>
<dbReference type="KEGG" id="tti:THITH_15825"/>
<keyword evidence="6" id="KW-0249">Electron transport</keyword>
<dbReference type="InterPro" id="IPR017900">
    <property type="entry name" value="4Fe4S_Fe_S_CS"/>
</dbReference>
<dbReference type="SUPFAM" id="SSF46548">
    <property type="entry name" value="alpha-helical ferredoxin"/>
    <property type="match status" value="1"/>
</dbReference>
<gene>
    <name evidence="8" type="ORF">THITH_15825</name>
</gene>
<dbReference type="PANTHER" id="PTHR32479">
    <property type="entry name" value="GLYCOLATE OXIDASE IRON-SULFUR SUBUNIT"/>
    <property type="match status" value="1"/>
</dbReference>
<dbReference type="InterPro" id="IPR009051">
    <property type="entry name" value="Helical_ferredxn"/>
</dbReference>
<evidence type="ECO:0000313" key="8">
    <source>
        <dbReference type="EMBL" id="AHE99507.1"/>
    </source>
</evidence>
<evidence type="ECO:0000256" key="6">
    <source>
        <dbReference type="PIRNR" id="PIRNR000139"/>
    </source>
</evidence>
<dbReference type="InterPro" id="IPR017896">
    <property type="entry name" value="4Fe4S_Fe-S-bd"/>
</dbReference>
<evidence type="ECO:0000256" key="5">
    <source>
        <dbReference type="ARBA" id="ARBA00023014"/>
    </source>
</evidence>
<proteinExistence type="predicted"/>
<dbReference type="AlphaFoldDB" id="W0DQG7"/>
<dbReference type="PROSITE" id="PS51379">
    <property type="entry name" value="4FE4S_FER_2"/>
    <property type="match status" value="2"/>
</dbReference>
<keyword evidence="9" id="KW-1185">Reference proteome</keyword>
<evidence type="ECO:0000256" key="1">
    <source>
        <dbReference type="ARBA" id="ARBA00022485"/>
    </source>
</evidence>
<dbReference type="PROSITE" id="PS00198">
    <property type="entry name" value="4FE4S_FER_1"/>
    <property type="match status" value="2"/>
</dbReference>
<dbReference type="GO" id="GO:0046872">
    <property type="term" value="F:metal ion binding"/>
    <property type="evidence" value="ECO:0007669"/>
    <property type="project" value="UniProtKB-UniRule"/>
</dbReference>
<evidence type="ECO:0000313" key="9">
    <source>
        <dbReference type="Proteomes" id="UP000005289"/>
    </source>
</evidence>
<comment type="cofactor">
    <cofactor evidence="6">
        <name>[4Fe-4S] cluster</name>
        <dbReference type="ChEBI" id="CHEBI:49883"/>
    </cofactor>
    <text evidence="6">Binds 2 [4Fe-4S] clusters.</text>
</comment>
<dbReference type="GO" id="GO:0051539">
    <property type="term" value="F:4 iron, 4 sulfur cluster binding"/>
    <property type="evidence" value="ECO:0007669"/>
    <property type="project" value="UniProtKB-UniRule"/>
</dbReference>
<dbReference type="Pfam" id="PF02754">
    <property type="entry name" value="CCG"/>
    <property type="match status" value="2"/>
</dbReference>
<organism evidence="8 9">
    <name type="scientific">Thioalkalivibrio paradoxus ARh 1</name>
    <dbReference type="NCBI Taxonomy" id="713585"/>
    <lineage>
        <taxon>Bacteria</taxon>
        <taxon>Pseudomonadati</taxon>
        <taxon>Pseudomonadota</taxon>
        <taxon>Gammaproteobacteria</taxon>
        <taxon>Chromatiales</taxon>
        <taxon>Ectothiorhodospiraceae</taxon>
        <taxon>Thioalkalivibrio</taxon>
    </lineage>
</organism>
<dbReference type="HOGENOM" id="CLU_023081_0_1_6"/>
<dbReference type="EMBL" id="CP007029">
    <property type="protein sequence ID" value="AHE99507.1"/>
    <property type="molecule type" value="Genomic_DNA"/>
</dbReference>
<dbReference type="InterPro" id="IPR004017">
    <property type="entry name" value="Cys_rich_dom"/>
</dbReference>
<dbReference type="STRING" id="713585.THITH_15825"/>